<dbReference type="AlphaFoldDB" id="A0AAD9P9I4"/>
<gene>
    <name evidence="2" type="ORF">NP493_80g03028</name>
</gene>
<dbReference type="EMBL" id="JAODUO010000080">
    <property type="protein sequence ID" value="KAK2190431.1"/>
    <property type="molecule type" value="Genomic_DNA"/>
</dbReference>
<keyword evidence="3" id="KW-1185">Reference proteome</keyword>
<protein>
    <submittedName>
        <fullName evidence="2">Uncharacterized protein</fullName>
    </submittedName>
</protein>
<sequence>MKSVIVHLLLLALLVSEASFAGLDMTEYLARSERCKDWYRSCIMGSEGHYSARVSVDMEKVCVKIFRACIKKCVDKYLPIVPREDHRRTLPSRRVTPAVDTNNG</sequence>
<organism evidence="2 3">
    <name type="scientific">Ridgeia piscesae</name>
    <name type="common">Tubeworm</name>
    <dbReference type="NCBI Taxonomy" id="27915"/>
    <lineage>
        <taxon>Eukaryota</taxon>
        <taxon>Metazoa</taxon>
        <taxon>Spiralia</taxon>
        <taxon>Lophotrochozoa</taxon>
        <taxon>Annelida</taxon>
        <taxon>Polychaeta</taxon>
        <taxon>Sedentaria</taxon>
        <taxon>Canalipalpata</taxon>
        <taxon>Sabellida</taxon>
        <taxon>Siboglinidae</taxon>
        <taxon>Ridgeia</taxon>
    </lineage>
</organism>
<proteinExistence type="predicted"/>
<comment type="caution">
    <text evidence="2">The sequence shown here is derived from an EMBL/GenBank/DDBJ whole genome shotgun (WGS) entry which is preliminary data.</text>
</comment>
<name>A0AAD9P9I4_RIDPI</name>
<accession>A0AAD9P9I4</accession>
<feature type="signal peptide" evidence="1">
    <location>
        <begin position="1"/>
        <end position="20"/>
    </location>
</feature>
<dbReference type="Proteomes" id="UP001209878">
    <property type="component" value="Unassembled WGS sequence"/>
</dbReference>
<keyword evidence="1" id="KW-0732">Signal</keyword>
<evidence type="ECO:0000313" key="3">
    <source>
        <dbReference type="Proteomes" id="UP001209878"/>
    </source>
</evidence>
<evidence type="ECO:0000313" key="2">
    <source>
        <dbReference type="EMBL" id="KAK2190431.1"/>
    </source>
</evidence>
<evidence type="ECO:0000256" key="1">
    <source>
        <dbReference type="SAM" id="SignalP"/>
    </source>
</evidence>
<reference evidence="2" key="1">
    <citation type="journal article" date="2023" name="Mol. Biol. Evol.">
        <title>Third-Generation Sequencing Reveals the Adaptive Role of the Epigenome in Three Deep-Sea Polychaetes.</title>
        <authorList>
            <person name="Perez M."/>
            <person name="Aroh O."/>
            <person name="Sun Y."/>
            <person name="Lan Y."/>
            <person name="Juniper S.K."/>
            <person name="Young C.R."/>
            <person name="Angers B."/>
            <person name="Qian P.Y."/>
        </authorList>
    </citation>
    <scope>NUCLEOTIDE SEQUENCE</scope>
    <source>
        <strain evidence="2">R07B-5</strain>
    </source>
</reference>
<feature type="chain" id="PRO_5042031671" evidence="1">
    <location>
        <begin position="21"/>
        <end position="104"/>
    </location>
</feature>